<dbReference type="Proteomes" id="UP000444401">
    <property type="component" value="Unassembled WGS sequence"/>
</dbReference>
<feature type="region of interest" description="Disordered" evidence="1">
    <location>
        <begin position="84"/>
        <end position="113"/>
    </location>
</feature>
<organism evidence="2 3">
    <name type="scientific">Pelagerythrobacter marinus</name>
    <dbReference type="NCBI Taxonomy" id="538382"/>
    <lineage>
        <taxon>Bacteria</taxon>
        <taxon>Pseudomonadati</taxon>
        <taxon>Pseudomonadota</taxon>
        <taxon>Alphaproteobacteria</taxon>
        <taxon>Sphingomonadales</taxon>
        <taxon>Erythrobacteraceae</taxon>
        <taxon>Pelagerythrobacter</taxon>
    </lineage>
</organism>
<accession>A0ABW9UX67</accession>
<reference evidence="2 3" key="1">
    <citation type="submission" date="2019-12" db="EMBL/GenBank/DDBJ databases">
        <title>Genomic-based taxomic classification of the family Erythrobacteraceae.</title>
        <authorList>
            <person name="Xu L."/>
        </authorList>
    </citation>
    <scope>NUCLEOTIDE SEQUENCE [LARGE SCALE GENOMIC DNA]</scope>
    <source>
        <strain evidence="2 3">H32</strain>
    </source>
</reference>
<gene>
    <name evidence="2" type="ORF">GRI72_11300</name>
</gene>
<sequence>MHTYKLVYEDDRHGVAKRIEFEARNATGALSIAGKEARGRWAQLFEGDRFICRLERIDPDGANIWIVANRAEPPRETVEVASLDAEDAASADDPAEGVPPPGAIAVEPPKMTA</sequence>
<evidence type="ECO:0000313" key="3">
    <source>
        <dbReference type="Proteomes" id="UP000444401"/>
    </source>
</evidence>
<evidence type="ECO:0000313" key="2">
    <source>
        <dbReference type="EMBL" id="MXO69409.1"/>
    </source>
</evidence>
<feature type="compositionally biased region" description="Acidic residues" evidence="1">
    <location>
        <begin position="84"/>
        <end position="95"/>
    </location>
</feature>
<proteinExistence type="predicted"/>
<keyword evidence="3" id="KW-1185">Reference proteome</keyword>
<dbReference type="RefSeq" id="WP_202389084.1">
    <property type="nucleotide sequence ID" value="NZ_WTYO01000005.1"/>
</dbReference>
<comment type="caution">
    <text evidence="2">The sequence shown here is derived from an EMBL/GenBank/DDBJ whole genome shotgun (WGS) entry which is preliminary data.</text>
</comment>
<protein>
    <submittedName>
        <fullName evidence="2">Uncharacterized protein</fullName>
    </submittedName>
</protein>
<dbReference type="EMBL" id="WTYO01000005">
    <property type="protein sequence ID" value="MXO69409.1"/>
    <property type="molecule type" value="Genomic_DNA"/>
</dbReference>
<evidence type="ECO:0000256" key="1">
    <source>
        <dbReference type="SAM" id="MobiDB-lite"/>
    </source>
</evidence>
<name>A0ABW9UX67_9SPHN</name>